<evidence type="ECO:0000256" key="4">
    <source>
        <dbReference type="ARBA" id="ARBA00045534"/>
    </source>
</evidence>
<dbReference type="InParanoid" id="A0A059BFW6"/>
<dbReference type="CDD" id="cd23767">
    <property type="entry name" value="IQCD"/>
    <property type="match status" value="1"/>
</dbReference>
<dbReference type="STRING" id="71139.A0A059BFW6"/>
<feature type="compositionally biased region" description="Basic and acidic residues" evidence="5">
    <location>
        <begin position="327"/>
        <end position="339"/>
    </location>
</feature>
<evidence type="ECO:0000313" key="7">
    <source>
        <dbReference type="EMBL" id="KCW64988.1"/>
    </source>
</evidence>
<comment type="subunit">
    <text evidence="3">Binds to multiple calmodulin (CaM) in the presence of Ca(2+) and CaM-like proteins.</text>
</comment>
<dbReference type="OrthoDB" id="1905649at2759"/>
<dbReference type="SMART" id="SM00015">
    <property type="entry name" value="IQ"/>
    <property type="match status" value="2"/>
</dbReference>
<organism evidence="7">
    <name type="scientific">Eucalyptus grandis</name>
    <name type="common">Flooded gum</name>
    <dbReference type="NCBI Taxonomy" id="71139"/>
    <lineage>
        <taxon>Eukaryota</taxon>
        <taxon>Viridiplantae</taxon>
        <taxon>Streptophyta</taxon>
        <taxon>Embryophyta</taxon>
        <taxon>Tracheophyta</taxon>
        <taxon>Spermatophyta</taxon>
        <taxon>Magnoliopsida</taxon>
        <taxon>eudicotyledons</taxon>
        <taxon>Gunneridae</taxon>
        <taxon>Pentapetalae</taxon>
        <taxon>rosids</taxon>
        <taxon>malvids</taxon>
        <taxon>Myrtales</taxon>
        <taxon>Myrtaceae</taxon>
        <taxon>Myrtoideae</taxon>
        <taxon>Eucalypteae</taxon>
        <taxon>Eucalyptus</taxon>
    </lineage>
</organism>
<comment type="function">
    <text evidence="4">May be involved in cooperative interactions with calmodulins or calmodulin-like proteins. Recruits calmodulin proteins to microtubules, thus being a potential scaffold in cellular signaling and trafficking. May associate with nucleic acids and regulate gene expression at the transcriptional or post-transcriptional level.</text>
</comment>
<feature type="region of interest" description="Disordered" evidence="5">
    <location>
        <begin position="327"/>
        <end position="348"/>
    </location>
</feature>
<feature type="region of interest" description="Disordered" evidence="5">
    <location>
        <begin position="19"/>
        <end position="42"/>
    </location>
</feature>
<dbReference type="PANTHER" id="PTHR32295">
    <property type="entry name" value="IQ-DOMAIN 5-RELATED"/>
    <property type="match status" value="1"/>
</dbReference>
<dbReference type="Pfam" id="PF00612">
    <property type="entry name" value="IQ"/>
    <property type="match status" value="2"/>
</dbReference>
<dbReference type="InterPro" id="IPR025064">
    <property type="entry name" value="DUF4005"/>
</dbReference>
<comment type="similarity">
    <text evidence="2">Belongs to the IQD family.</text>
</comment>
<name>A0A059BFW6_EUCGR</name>
<protein>
    <recommendedName>
        <fullName evidence="6">DUF4005 domain-containing protein</fullName>
    </recommendedName>
</protein>
<evidence type="ECO:0000256" key="3">
    <source>
        <dbReference type="ARBA" id="ARBA00024378"/>
    </source>
</evidence>
<reference evidence="7" key="1">
    <citation type="submission" date="2013-07" db="EMBL/GenBank/DDBJ databases">
        <title>The genome of Eucalyptus grandis.</title>
        <authorList>
            <person name="Schmutz J."/>
            <person name="Hayes R."/>
            <person name="Myburg A."/>
            <person name="Tuskan G."/>
            <person name="Grattapaglia D."/>
            <person name="Rokhsar D.S."/>
        </authorList>
    </citation>
    <scope>NUCLEOTIDE SEQUENCE</scope>
    <source>
        <tissue evidence="7">Leaf extractions</tissue>
    </source>
</reference>
<dbReference type="KEGG" id="egr:104453971"/>
<sequence>MGRTPGKWLKTLLLGKKSSKSRLPKKGDVSNSGHKGEALIPSKTPSTEIVVEPPSNSLPISITNIRSEEDFGKGTNAVAPNDANILSSENDGNTHTNVLALLEDTENDRLQKAAIKAQAVFRGYLARRSFRTLKGIVRVQAFIRGRLVRKQAIATFCCVRGIVKIQKLARAKKGWELCNPSATGQDKLLEDVFIQKLLASSCPANPLHLQYGHGDPNSAYMWLERWTRSRFWEASSLPKENSQSYPQSKHQNLEDEQRSHKQSVRRLPRTNVKTDSNGISSESNKPECYPRNFSGHIADSVQNKSENEIEKVKLNFRRTNDLLKEVSDGVKADKKKPDDSLGNEPTSVTSLVMQQDVSHSSEVEQESKIEVQSEFELKGNLKLAASEEQVDELQEHLVVVSAHPAEKNGPIEQKLGLKDAGMNGKHEKNTHRRASLPAKIDQKENGKHPTTRVPSYMAPTESAKARLRGQTSPRLAQVGIGMNETRRHSLPSSTNGKVGSFSPRASRLVEASGKGTIRSDKSLTSSRDFGEKPIKVEWRR</sequence>
<evidence type="ECO:0000256" key="5">
    <source>
        <dbReference type="SAM" id="MobiDB-lite"/>
    </source>
</evidence>
<dbReference type="FunCoup" id="A0A059BFW6">
    <property type="interactions" value="966"/>
</dbReference>
<feature type="compositionally biased region" description="Basic and acidic residues" evidence="5">
    <location>
        <begin position="528"/>
        <end position="540"/>
    </location>
</feature>
<evidence type="ECO:0000256" key="1">
    <source>
        <dbReference type="ARBA" id="ARBA00022860"/>
    </source>
</evidence>
<proteinExistence type="inferred from homology"/>
<evidence type="ECO:0000256" key="2">
    <source>
        <dbReference type="ARBA" id="ARBA00024341"/>
    </source>
</evidence>
<dbReference type="PROSITE" id="PS50096">
    <property type="entry name" value="IQ"/>
    <property type="match status" value="2"/>
</dbReference>
<dbReference type="eggNOG" id="ENOG502QTUQ">
    <property type="taxonomic scope" value="Eukaryota"/>
</dbReference>
<accession>A0A059BFW6</accession>
<dbReference type="OMA" id="HQKLITD"/>
<gene>
    <name evidence="7" type="ORF">EUGRSUZ_G02532</name>
</gene>
<feature type="compositionally biased region" description="Polar residues" evidence="5">
    <location>
        <begin position="238"/>
        <end position="250"/>
    </location>
</feature>
<feature type="domain" description="DUF4005" evidence="6">
    <location>
        <begin position="444"/>
        <end position="519"/>
    </location>
</feature>
<dbReference type="Gene3D" id="1.20.5.190">
    <property type="match status" value="1"/>
</dbReference>
<dbReference type="EMBL" id="KK198759">
    <property type="protein sequence ID" value="KCW64988.1"/>
    <property type="molecule type" value="Genomic_DNA"/>
</dbReference>
<feature type="compositionally biased region" description="Polar residues" evidence="5">
    <location>
        <begin position="271"/>
        <end position="283"/>
    </location>
</feature>
<dbReference type="AlphaFoldDB" id="A0A059BFW6"/>
<dbReference type="Gramene" id="KCW64988">
    <property type="protein sequence ID" value="KCW64988"/>
    <property type="gene ID" value="EUGRSUZ_G02532"/>
</dbReference>
<dbReference type="InterPro" id="IPR027417">
    <property type="entry name" value="P-loop_NTPase"/>
</dbReference>
<dbReference type="InterPro" id="IPR000048">
    <property type="entry name" value="IQ_motif_EF-hand-BS"/>
</dbReference>
<feature type="region of interest" description="Disordered" evidence="5">
    <location>
        <begin position="238"/>
        <end position="291"/>
    </location>
</feature>
<dbReference type="SUPFAM" id="SSF52540">
    <property type="entry name" value="P-loop containing nucleoside triphosphate hydrolases"/>
    <property type="match status" value="1"/>
</dbReference>
<keyword evidence="1" id="KW-0112">Calmodulin-binding</keyword>
<dbReference type="Pfam" id="PF13178">
    <property type="entry name" value="DUF4005"/>
    <property type="match status" value="1"/>
</dbReference>
<dbReference type="PANTHER" id="PTHR32295:SF269">
    <property type="entry name" value="PROTEIN IQ-DOMAIN 28"/>
    <property type="match status" value="1"/>
</dbReference>
<dbReference type="GO" id="GO:0005516">
    <property type="term" value="F:calmodulin binding"/>
    <property type="evidence" value="ECO:0007669"/>
    <property type="project" value="UniProtKB-KW"/>
</dbReference>
<feature type="region of interest" description="Disordered" evidence="5">
    <location>
        <begin position="422"/>
        <end position="540"/>
    </location>
</feature>
<evidence type="ECO:0000259" key="6">
    <source>
        <dbReference type="Pfam" id="PF13178"/>
    </source>
</evidence>